<proteinExistence type="predicted"/>
<comment type="subcellular location">
    <subcellularLocation>
        <location evidence="2">Membrane</location>
        <topology evidence="2">Multi-pass membrane protein</topology>
    </subcellularLocation>
</comment>
<reference evidence="15 16" key="1">
    <citation type="submission" date="2020-03" db="EMBL/GenBank/DDBJ databases">
        <title>The genome sequence of Microvirga sp. c23x22.</title>
        <authorList>
            <person name="Zhang X."/>
        </authorList>
    </citation>
    <scope>NUCLEOTIDE SEQUENCE [LARGE SCALE GENOMIC DNA]</scope>
    <source>
        <strain evidence="16">c23x22</strain>
    </source>
</reference>
<evidence type="ECO:0000256" key="9">
    <source>
        <dbReference type="ARBA" id="ARBA00022840"/>
    </source>
</evidence>
<evidence type="ECO:0000256" key="12">
    <source>
        <dbReference type="ARBA" id="ARBA00023136"/>
    </source>
</evidence>
<evidence type="ECO:0000313" key="16">
    <source>
        <dbReference type="Proteomes" id="UP000707352"/>
    </source>
</evidence>
<evidence type="ECO:0000256" key="10">
    <source>
        <dbReference type="ARBA" id="ARBA00022989"/>
    </source>
</evidence>
<name>A0ABX0VD73_9HYPH</name>
<evidence type="ECO:0000256" key="4">
    <source>
        <dbReference type="ARBA" id="ARBA00022553"/>
    </source>
</evidence>
<keyword evidence="9" id="KW-0067">ATP-binding</keyword>
<dbReference type="InterPro" id="IPR003661">
    <property type="entry name" value="HisK_dim/P_dom"/>
</dbReference>
<dbReference type="SMART" id="SM00387">
    <property type="entry name" value="HATPase_c"/>
    <property type="match status" value="1"/>
</dbReference>
<dbReference type="EC" id="2.7.13.3" evidence="3"/>
<dbReference type="InterPro" id="IPR000014">
    <property type="entry name" value="PAS"/>
</dbReference>
<keyword evidence="16" id="KW-1185">Reference proteome</keyword>
<evidence type="ECO:0000256" key="3">
    <source>
        <dbReference type="ARBA" id="ARBA00012438"/>
    </source>
</evidence>
<dbReference type="SUPFAM" id="SSF55785">
    <property type="entry name" value="PYP-like sensor domain (PAS domain)"/>
    <property type="match status" value="2"/>
</dbReference>
<evidence type="ECO:0000259" key="14">
    <source>
        <dbReference type="PROSITE" id="PS50109"/>
    </source>
</evidence>
<dbReference type="PANTHER" id="PTHR42878">
    <property type="entry name" value="TWO-COMPONENT HISTIDINE KINASE"/>
    <property type="match status" value="1"/>
</dbReference>
<dbReference type="InterPro" id="IPR005467">
    <property type="entry name" value="His_kinase_dom"/>
</dbReference>
<feature type="domain" description="Histidine kinase" evidence="14">
    <location>
        <begin position="491"/>
        <end position="706"/>
    </location>
</feature>
<dbReference type="CDD" id="cd00075">
    <property type="entry name" value="HATPase"/>
    <property type="match status" value="1"/>
</dbReference>
<evidence type="ECO:0000313" key="15">
    <source>
        <dbReference type="EMBL" id="NIX77617.1"/>
    </source>
</evidence>
<dbReference type="Pfam" id="PF02518">
    <property type="entry name" value="HATPase_c"/>
    <property type="match status" value="1"/>
</dbReference>
<keyword evidence="11" id="KW-0902">Two-component regulatory system</keyword>
<accession>A0ABX0VD73</accession>
<keyword evidence="5" id="KW-0808">Transferase</keyword>
<keyword evidence="7" id="KW-0547">Nucleotide-binding</keyword>
<dbReference type="InterPro" id="IPR035965">
    <property type="entry name" value="PAS-like_dom_sf"/>
</dbReference>
<evidence type="ECO:0000256" key="6">
    <source>
        <dbReference type="ARBA" id="ARBA00022692"/>
    </source>
</evidence>
<dbReference type="PRINTS" id="PR00344">
    <property type="entry name" value="BCTRLSENSOR"/>
</dbReference>
<dbReference type="InterPro" id="IPR004358">
    <property type="entry name" value="Sig_transdc_His_kin-like_C"/>
</dbReference>
<dbReference type="RefSeq" id="WP_167673512.1">
    <property type="nucleotide sequence ID" value="NZ_JAATJS010000004.1"/>
</dbReference>
<evidence type="ECO:0000256" key="1">
    <source>
        <dbReference type="ARBA" id="ARBA00000085"/>
    </source>
</evidence>
<dbReference type="Gene3D" id="1.10.287.130">
    <property type="match status" value="1"/>
</dbReference>
<dbReference type="Pfam" id="PF00512">
    <property type="entry name" value="HisKA"/>
    <property type="match status" value="1"/>
</dbReference>
<evidence type="ECO:0000256" key="7">
    <source>
        <dbReference type="ARBA" id="ARBA00022741"/>
    </source>
</evidence>
<dbReference type="SUPFAM" id="SSF47384">
    <property type="entry name" value="Homodimeric domain of signal transducing histidine kinase"/>
    <property type="match status" value="1"/>
</dbReference>
<comment type="catalytic activity">
    <reaction evidence="1">
        <text>ATP + protein L-histidine = ADP + protein N-phospho-L-histidine.</text>
        <dbReference type="EC" id="2.7.13.3"/>
    </reaction>
</comment>
<feature type="transmembrane region" description="Helical" evidence="13">
    <location>
        <begin position="179"/>
        <end position="198"/>
    </location>
</feature>
<keyword evidence="8" id="KW-0418">Kinase</keyword>
<dbReference type="NCBIfam" id="TIGR00229">
    <property type="entry name" value="sensory_box"/>
    <property type="match status" value="1"/>
</dbReference>
<keyword evidence="6 13" id="KW-0812">Transmembrane</keyword>
<gene>
    <name evidence="15" type="ORF">HB375_13515</name>
</gene>
<dbReference type="PROSITE" id="PS50109">
    <property type="entry name" value="HIS_KIN"/>
    <property type="match status" value="1"/>
</dbReference>
<keyword evidence="10 13" id="KW-1133">Transmembrane helix</keyword>
<dbReference type="EMBL" id="JAATJS010000004">
    <property type="protein sequence ID" value="NIX77617.1"/>
    <property type="molecule type" value="Genomic_DNA"/>
</dbReference>
<dbReference type="SMART" id="SM00388">
    <property type="entry name" value="HisKA"/>
    <property type="match status" value="1"/>
</dbReference>
<dbReference type="CDD" id="cd00082">
    <property type="entry name" value="HisKA"/>
    <property type="match status" value="1"/>
</dbReference>
<sequence>MKPAPQNYRVALVTLLAIASLVACLVLTVARLLSVESDLRSEDTHAKLWQITQAQFEAELLAESLARKAANDLFSKRDEEPSFRLAILISRSAILLEGPIGELVEKFGAMAGLKQAYLQLTLAEQFFNEDLSPESALQLRAQARDFAYQLRDVANKIMQLNREYGAETRLKYMRVVFESMAFIVGIVISAAFLLVRLFRGVREAKQARRLLREEQELSDLVINNISNQGIVIFDESLSCLLWNPGMQGLLGLGPDSAVGHQLQELDALFRKPDIAKSLALAVRGTSSIFEDENFSEVGQERCLEINSFPLSMAERKLGIAFVRDVTHQWRARKQAERENFDLEIKVQQRTAALRRAERRLIAAIEVAPDGFAAFDTSGKLLFANEQIWAADPIAIWCWEEMTLQTFLRCFSMCEGADACLLTTGVPSEPIELDLLIRKEVWARLSVTRADDGTIFVRLTDISDYKESARVLQNALDREREMTSAYRSFVSMVSHQFRTPLAILDSSAQRILRRGSNLTQDELATRVQRIRNATSRLTRLVDSVLNAAKLDAGRIEVNPTSCNLEGLVLDICERQSELSSHADIRFTATDTPIQVYCDPILVEQVVINLLSNAVKYSGDNPVVEVKLWMDGSRAFCSVRDWGIGIPPDELSKIFDRFYRARTASGIAGTGIGLNFAQKIMHLHGGEIQVESYEASGSLFTFDLPVSNADQAQQAA</sequence>
<keyword evidence="4" id="KW-0597">Phosphoprotein</keyword>
<organism evidence="15 16">
    <name type="scientific">Microvirga terricola</name>
    <dbReference type="NCBI Taxonomy" id="2719797"/>
    <lineage>
        <taxon>Bacteria</taxon>
        <taxon>Pseudomonadati</taxon>
        <taxon>Pseudomonadota</taxon>
        <taxon>Alphaproteobacteria</taxon>
        <taxon>Hyphomicrobiales</taxon>
        <taxon>Methylobacteriaceae</taxon>
        <taxon>Microvirga</taxon>
    </lineage>
</organism>
<evidence type="ECO:0000256" key="13">
    <source>
        <dbReference type="SAM" id="Phobius"/>
    </source>
</evidence>
<protein>
    <recommendedName>
        <fullName evidence="3">histidine kinase</fullName>
        <ecNumber evidence="3">2.7.13.3</ecNumber>
    </recommendedName>
</protein>
<dbReference type="InterPro" id="IPR036097">
    <property type="entry name" value="HisK_dim/P_sf"/>
</dbReference>
<comment type="caution">
    <text evidence="15">The sequence shown here is derived from an EMBL/GenBank/DDBJ whole genome shotgun (WGS) entry which is preliminary data.</text>
</comment>
<dbReference type="InterPro" id="IPR036890">
    <property type="entry name" value="HATPase_C_sf"/>
</dbReference>
<dbReference type="Gene3D" id="3.30.565.10">
    <property type="entry name" value="Histidine kinase-like ATPase, C-terminal domain"/>
    <property type="match status" value="1"/>
</dbReference>
<dbReference type="InterPro" id="IPR050351">
    <property type="entry name" value="BphY/WalK/GraS-like"/>
</dbReference>
<evidence type="ECO:0000256" key="5">
    <source>
        <dbReference type="ARBA" id="ARBA00022679"/>
    </source>
</evidence>
<dbReference type="PANTHER" id="PTHR42878:SF7">
    <property type="entry name" value="SENSOR HISTIDINE KINASE GLRK"/>
    <property type="match status" value="1"/>
</dbReference>
<evidence type="ECO:0000256" key="11">
    <source>
        <dbReference type="ARBA" id="ARBA00023012"/>
    </source>
</evidence>
<dbReference type="InterPro" id="IPR013656">
    <property type="entry name" value="PAS_4"/>
</dbReference>
<keyword evidence="12 13" id="KW-0472">Membrane</keyword>
<dbReference type="InterPro" id="IPR003594">
    <property type="entry name" value="HATPase_dom"/>
</dbReference>
<dbReference type="Gene3D" id="3.30.450.20">
    <property type="entry name" value="PAS domain"/>
    <property type="match status" value="2"/>
</dbReference>
<dbReference type="Pfam" id="PF08448">
    <property type="entry name" value="PAS_4"/>
    <property type="match status" value="1"/>
</dbReference>
<dbReference type="PROSITE" id="PS51257">
    <property type="entry name" value="PROKAR_LIPOPROTEIN"/>
    <property type="match status" value="1"/>
</dbReference>
<evidence type="ECO:0000256" key="2">
    <source>
        <dbReference type="ARBA" id="ARBA00004141"/>
    </source>
</evidence>
<dbReference type="SUPFAM" id="SSF55874">
    <property type="entry name" value="ATPase domain of HSP90 chaperone/DNA topoisomerase II/histidine kinase"/>
    <property type="match status" value="1"/>
</dbReference>
<dbReference type="Proteomes" id="UP000707352">
    <property type="component" value="Unassembled WGS sequence"/>
</dbReference>
<evidence type="ECO:0000256" key="8">
    <source>
        <dbReference type="ARBA" id="ARBA00022777"/>
    </source>
</evidence>